<dbReference type="Pfam" id="PF21531">
    <property type="entry name" value="Rv2175c_wHTH"/>
    <property type="match status" value="1"/>
</dbReference>
<protein>
    <submittedName>
        <fullName evidence="3">Uncharacterized protein</fullName>
    </submittedName>
</protein>
<feature type="domain" description="DNA-binding protein Rv2175c wHTH" evidence="2">
    <location>
        <begin position="2"/>
        <end position="39"/>
    </location>
</feature>
<evidence type="ECO:0000259" key="2">
    <source>
        <dbReference type="Pfam" id="PF21531"/>
    </source>
</evidence>
<organism evidence="3">
    <name type="scientific">uncultured Frankineae bacterium</name>
    <dbReference type="NCBI Taxonomy" id="437475"/>
    <lineage>
        <taxon>Bacteria</taxon>
        <taxon>Bacillati</taxon>
        <taxon>Actinomycetota</taxon>
        <taxon>Actinomycetes</taxon>
        <taxon>Frankiales</taxon>
        <taxon>environmental samples</taxon>
    </lineage>
</organism>
<reference evidence="3" key="1">
    <citation type="submission" date="2020-02" db="EMBL/GenBank/DDBJ databases">
        <authorList>
            <person name="Meier V. D."/>
        </authorList>
    </citation>
    <scope>NUCLEOTIDE SEQUENCE</scope>
    <source>
        <strain evidence="3">AVDCRST_MAG07</strain>
    </source>
</reference>
<evidence type="ECO:0000313" key="3">
    <source>
        <dbReference type="EMBL" id="CAA9337213.1"/>
    </source>
</evidence>
<dbReference type="InterPro" id="IPR048576">
    <property type="entry name" value="Rv2175c_wHTH"/>
</dbReference>
<dbReference type="InterPro" id="IPR041098">
    <property type="entry name" value="Rv2175c_C"/>
</dbReference>
<dbReference type="GO" id="GO:0003677">
    <property type="term" value="F:DNA binding"/>
    <property type="evidence" value="ECO:0007669"/>
    <property type="project" value="InterPro"/>
</dbReference>
<sequence>MTEVAERMGIGPTGVRDLVKNGHLLAVTDEEGKRVVPAEQLDGPALVKHLVPVLTLLRDAGYDAEHSLRWLTTPDDTLPGTPLQALHENRATEIKRRAQALGW</sequence>
<evidence type="ECO:0000259" key="1">
    <source>
        <dbReference type="Pfam" id="PF18367"/>
    </source>
</evidence>
<dbReference type="EMBL" id="CADCUB010000105">
    <property type="protein sequence ID" value="CAA9337213.1"/>
    <property type="molecule type" value="Genomic_DNA"/>
</dbReference>
<name>A0A6J4LQJ1_9ACTN</name>
<dbReference type="Pfam" id="PF18367">
    <property type="entry name" value="Rv2175c_C"/>
    <property type="match status" value="1"/>
</dbReference>
<feature type="domain" description="Rv2175c C-terminal" evidence="1">
    <location>
        <begin position="47"/>
        <end position="102"/>
    </location>
</feature>
<accession>A0A6J4LQJ1</accession>
<gene>
    <name evidence="3" type="ORF">AVDCRST_MAG07-2136</name>
</gene>
<proteinExistence type="predicted"/>
<dbReference type="AlphaFoldDB" id="A0A6J4LQJ1"/>